<comment type="caution">
    <text evidence="9">The sequence shown here is derived from an EMBL/GenBank/DDBJ whole genome shotgun (WGS) entry which is preliminary data.</text>
</comment>
<dbReference type="NCBIfam" id="TIGR02960">
    <property type="entry name" value="SigX5"/>
    <property type="match status" value="1"/>
</dbReference>
<dbReference type="InterPro" id="IPR014305">
    <property type="entry name" value="RNA_pol_sigma-G_actinobac"/>
</dbReference>
<dbReference type="InterPro" id="IPR032710">
    <property type="entry name" value="NTF2-like_dom_sf"/>
</dbReference>
<dbReference type="CDD" id="cd06171">
    <property type="entry name" value="Sigma70_r4"/>
    <property type="match status" value="1"/>
</dbReference>
<dbReference type="NCBIfam" id="NF006089">
    <property type="entry name" value="PRK08241.1"/>
    <property type="match status" value="1"/>
</dbReference>
<feature type="domain" description="SnoaL-like" evidence="8">
    <location>
        <begin position="231"/>
        <end position="322"/>
    </location>
</feature>
<dbReference type="Proteomes" id="UP000004508">
    <property type="component" value="Unassembled WGS sequence"/>
</dbReference>
<gene>
    <name evidence="9" type="ORF">Krac_12074</name>
</gene>
<dbReference type="PANTHER" id="PTHR43133">
    <property type="entry name" value="RNA POLYMERASE ECF-TYPE SIGMA FACTO"/>
    <property type="match status" value="1"/>
</dbReference>
<dbReference type="InterPro" id="IPR036388">
    <property type="entry name" value="WH-like_DNA-bd_sf"/>
</dbReference>
<feature type="domain" description="RNA polymerase sigma factor 70 region 4 type 2" evidence="7">
    <location>
        <begin position="153"/>
        <end position="205"/>
    </location>
</feature>
<dbReference type="Pfam" id="PF12680">
    <property type="entry name" value="SnoaL_2"/>
    <property type="match status" value="1"/>
</dbReference>
<keyword evidence="3" id="KW-0805">Transcription regulation</keyword>
<keyword evidence="5" id="KW-0804">Transcription</keyword>
<keyword evidence="4" id="KW-0731">Sigma factor</keyword>
<evidence type="ECO:0000256" key="2">
    <source>
        <dbReference type="ARBA" id="ARBA00011344"/>
    </source>
</evidence>
<dbReference type="SUPFAM" id="SSF88946">
    <property type="entry name" value="Sigma2 domain of RNA polymerase sigma factors"/>
    <property type="match status" value="1"/>
</dbReference>
<dbReference type="PANTHER" id="PTHR43133:SF65">
    <property type="entry name" value="ECF RNA POLYMERASE SIGMA FACTOR SIGG"/>
    <property type="match status" value="1"/>
</dbReference>
<dbReference type="EMBL" id="ADVG01000001">
    <property type="protein sequence ID" value="EFH90453.1"/>
    <property type="molecule type" value="Genomic_DNA"/>
</dbReference>
<evidence type="ECO:0000259" key="8">
    <source>
        <dbReference type="Pfam" id="PF12680"/>
    </source>
</evidence>
<dbReference type="InterPro" id="IPR013325">
    <property type="entry name" value="RNA_pol_sigma_r2"/>
</dbReference>
<name>D6TF53_KTERA</name>
<dbReference type="InterPro" id="IPR039425">
    <property type="entry name" value="RNA_pol_sigma-70-like"/>
</dbReference>
<protein>
    <submittedName>
        <fullName evidence="9">RNA polymerase, sigma-24 subunit, ECF subfamily</fullName>
    </submittedName>
</protein>
<dbReference type="InterPro" id="IPR007627">
    <property type="entry name" value="RNA_pol_sigma70_r2"/>
</dbReference>
<dbReference type="SUPFAM" id="SSF54427">
    <property type="entry name" value="NTF2-like"/>
    <property type="match status" value="1"/>
</dbReference>
<dbReference type="Gene3D" id="1.10.10.10">
    <property type="entry name" value="Winged helix-like DNA-binding domain superfamily/Winged helix DNA-binding domain"/>
    <property type="match status" value="1"/>
</dbReference>
<evidence type="ECO:0000256" key="4">
    <source>
        <dbReference type="ARBA" id="ARBA00023082"/>
    </source>
</evidence>
<dbReference type="InterPro" id="IPR013324">
    <property type="entry name" value="RNA_pol_sigma_r3/r4-like"/>
</dbReference>
<dbReference type="Gene3D" id="3.10.450.50">
    <property type="match status" value="1"/>
</dbReference>
<proteinExistence type="inferred from homology"/>
<accession>D6TF53</accession>
<dbReference type="Gene3D" id="1.10.1740.10">
    <property type="match status" value="1"/>
</dbReference>
<dbReference type="Pfam" id="PF08281">
    <property type="entry name" value="Sigma70_r4_2"/>
    <property type="match status" value="1"/>
</dbReference>
<evidence type="ECO:0000313" key="9">
    <source>
        <dbReference type="EMBL" id="EFH90453.1"/>
    </source>
</evidence>
<dbReference type="InParanoid" id="D6TF53"/>
<dbReference type="GO" id="GO:0006352">
    <property type="term" value="P:DNA-templated transcription initiation"/>
    <property type="evidence" value="ECO:0007669"/>
    <property type="project" value="InterPro"/>
</dbReference>
<dbReference type="GO" id="GO:0016987">
    <property type="term" value="F:sigma factor activity"/>
    <property type="evidence" value="ECO:0007669"/>
    <property type="project" value="UniProtKB-KW"/>
</dbReference>
<dbReference type="NCBIfam" id="TIGR02937">
    <property type="entry name" value="sigma70-ECF"/>
    <property type="match status" value="1"/>
</dbReference>
<dbReference type="GO" id="GO:0003677">
    <property type="term" value="F:DNA binding"/>
    <property type="evidence" value="ECO:0007669"/>
    <property type="project" value="InterPro"/>
</dbReference>
<evidence type="ECO:0000259" key="6">
    <source>
        <dbReference type="Pfam" id="PF04542"/>
    </source>
</evidence>
<dbReference type="SUPFAM" id="SSF88659">
    <property type="entry name" value="Sigma3 and sigma4 domains of RNA polymerase sigma factors"/>
    <property type="match status" value="1"/>
</dbReference>
<dbReference type="STRING" id="485913.Krac_12074"/>
<organism evidence="9 10">
    <name type="scientific">Ktedonobacter racemifer DSM 44963</name>
    <dbReference type="NCBI Taxonomy" id="485913"/>
    <lineage>
        <taxon>Bacteria</taxon>
        <taxon>Bacillati</taxon>
        <taxon>Chloroflexota</taxon>
        <taxon>Ktedonobacteria</taxon>
        <taxon>Ktedonobacterales</taxon>
        <taxon>Ktedonobacteraceae</taxon>
        <taxon>Ktedonobacter</taxon>
    </lineage>
</organism>
<evidence type="ECO:0000256" key="1">
    <source>
        <dbReference type="ARBA" id="ARBA00010641"/>
    </source>
</evidence>
<evidence type="ECO:0000259" key="7">
    <source>
        <dbReference type="Pfam" id="PF08281"/>
    </source>
</evidence>
<reference evidence="9 10" key="1">
    <citation type="journal article" date="2011" name="Stand. Genomic Sci.">
        <title>Non-contiguous finished genome sequence and contextual data of the filamentous soil bacterium Ktedonobacter racemifer type strain (SOSP1-21).</title>
        <authorList>
            <person name="Chang Y.J."/>
            <person name="Land M."/>
            <person name="Hauser L."/>
            <person name="Chertkov O."/>
            <person name="Del Rio T.G."/>
            <person name="Nolan M."/>
            <person name="Copeland A."/>
            <person name="Tice H."/>
            <person name="Cheng J.F."/>
            <person name="Lucas S."/>
            <person name="Han C."/>
            <person name="Goodwin L."/>
            <person name="Pitluck S."/>
            <person name="Ivanova N."/>
            <person name="Ovchinikova G."/>
            <person name="Pati A."/>
            <person name="Chen A."/>
            <person name="Palaniappan K."/>
            <person name="Mavromatis K."/>
            <person name="Liolios K."/>
            <person name="Brettin T."/>
            <person name="Fiebig A."/>
            <person name="Rohde M."/>
            <person name="Abt B."/>
            <person name="Goker M."/>
            <person name="Detter J.C."/>
            <person name="Woyke T."/>
            <person name="Bristow J."/>
            <person name="Eisen J.A."/>
            <person name="Markowitz V."/>
            <person name="Hugenholtz P."/>
            <person name="Kyrpides N.C."/>
            <person name="Klenk H.P."/>
            <person name="Lapidus A."/>
        </authorList>
    </citation>
    <scope>NUCLEOTIDE SEQUENCE [LARGE SCALE GENOMIC DNA]</scope>
    <source>
        <strain evidence="10">DSM 44963</strain>
    </source>
</reference>
<dbReference type="AlphaFoldDB" id="D6TF53"/>
<dbReference type="InterPro" id="IPR014284">
    <property type="entry name" value="RNA_pol_sigma-70_dom"/>
</dbReference>
<dbReference type="Pfam" id="PF04542">
    <property type="entry name" value="Sigma70_r2"/>
    <property type="match status" value="1"/>
</dbReference>
<sequence>MAEKHRRTDHVHGALITDGAVHGQSERSLLIEPYRRELLLHCYRLLGSLHDAEDAVQDTMLRAWRHFDTFTEKGPGSLRNWLYTIATNTSLDLLKKRSPRTLPTVASAAWDPSMPVAPRSAETLWLEPFPDSWLAEATENPEARYTRHESVSLAFLTVLQVLPPRQRAILLLSDVLSFRAGEIAHLLKISVSAVNSALHRARVTLEKTYQREQPERVQFGHTNAEISAFLTRYLQAWETDDVDGLMALLKEDATLSMPPVPSWYQGRDALRRVLSAFICPPGVHRKWRLSPTRANGQPACVVYRADEATRPYRAFALQVLTLDGSRHPMQVASLTTFLGPELVTSLGFPLHLPQ</sequence>
<keyword evidence="10" id="KW-1185">Reference proteome</keyword>
<feature type="domain" description="RNA polymerase sigma-70 region 2" evidence="6">
    <location>
        <begin position="30"/>
        <end position="98"/>
    </location>
</feature>
<dbReference type="eggNOG" id="COG1595">
    <property type="taxonomic scope" value="Bacteria"/>
</dbReference>
<evidence type="ECO:0000313" key="10">
    <source>
        <dbReference type="Proteomes" id="UP000004508"/>
    </source>
</evidence>
<evidence type="ECO:0000256" key="5">
    <source>
        <dbReference type="ARBA" id="ARBA00023163"/>
    </source>
</evidence>
<comment type="similarity">
    <text evidence="1">Belongs to the sigma-70 factor family. ECF subfamily.</text>
</comment>
<dbReference type="RefSeq" id="WP_007907835.1">
    <property type="nucleotide sequence ID" value="NZ_ADVG01000001.1"/>
</dbReference>
<comment type="subunit">
    <text evidence="2">Interacts transiently with the RNA polymerase catalytic core formed by RpoA, RpoB, RpoC and RpoZ (2 alpha, 1 beta, 1 beta' and 1 omega subunit) to form the RNA polymerase holoenzyme that can initiate transcription.</text>
</comment>
<evidence type="ECO:0000256" key="3">
    <source>
        <dbReference type="ARBA" id="ARBA00023015"/>
    </source>
</evidence>
<dbReference type="InterPro" id="IPR037401">
    <property type="entry name" value="SnoaL-like"/>
</dbReference>
<dbReference type="InterPro" id="IPR013249">
    <property type="entry name" value="RNA_pol_sigma70_r4_t2"/>
</dbReference>